<organism evidence="2 3">
    <name type="scientific">Celeribacter baekdonensis</name>
    <dbReference type="NCBI Taxonomy" id="875171"/>
    <lineage>
        <taxon>Bacteria</taxon>
        <taxon>Pseudomonadati</taxon>
        <taxon>Pseudomonadota</taxon>
        <taxon>Alphaproteobacteria</taxon>
        <taxon>Rhodobacterales</taxon>
        <taxon>Roseobacteraceae</taxon>
        <taxon>Celeribacter</taxon>
    </lineage>
</organism>
<dbReference type="EMBL" id="FNBL01000001">
    <property type="protein sequence ID" value="SDE87830.1"/>
    <property type="molecule type" value="Genomic_DNA"/>
</dbReference>
<dbReference type="Proteomes" id="UP000182284">
    <property type="component" value="Unassembled WGS sequence"/>
</dbReference>
<feature type="transmembrane region" description="Helical" evidence="1">
    <location>
        <begin position="37"/>
        <end position="62"/>
    </location>
</feature>
<gene>
    <name evidence="2" type="ORF">SAMN04488117_101577</name>
</gene>
<evidence type="ECO:0000313" key="2">
    <source>
        <dbReference type="EMBL" id="SDE87830.1"/>
    </source>
</evidence>
<reference evidence="2 3" key="1">
    <citation type="submission" date="2016-10" db="EMBL/GenBank/DDBJ databases">
        <authorList>
            <person name="de Groot N.N."/>
        </authorList>
    </citation>
    <scope>NUCLEOTIDE SEQUENCE [LARGE SCALE GENOMIC DNA]</scope>
    <source>
        <strain evidence="2 3">DSM 27375</strain>
    </source>
</reference>
<dbReference type="AlphaFoldDB" id="A0A1G7GI81"/>
<keyword evidence="1" id="KW-0472">Membrane</keyword>
<evidence type="ECO:0000313" key="3">
    <source>
        <dbReference type="Proteomes" id="UP000182284"/>
    </source>
</evidence>
<evidence type="ECO:0008006" key="4">
    <source>
        <dbReference type="Google" id="ProtNLM"/>
    </source>
</evidence>
<dbReference type="Pfam" id="PF14333">
    <property type="entry name" value="DUF4389"/>
    <property type="match status" value="1"/>
</dbReference>
<protein>
    <recommendedName>
        <fullName evidence="4">DUF4389 domain-containing protein</fullName>
    </recommendedName>
</protein>
<dbReference type="RefSeq" id="WP_074640826.1">
    <property type="nucleotide sequence ID" value="NZ_FNBL01000001.1"/>
</dbReference>
<keyword evidence="1" id="KW-1133">Transmembrane helix</keyword>
<dbReference type="InterPro" id="IPR025498">
    <property type="entry name" value="DUF4389"/>
</dbReference>
<keyword evidence="1" id="KW-0812">Transmembrane</keyword>
<evidence type="ECO:0000256" key="1">
    <source>
        <dbReference type="SAM" id="Phobius"/>
    </source>
</evidence>
<proteinExistence type="predicted"/>
<sequence>MADPHEFDHVMPNMSSSAPKRLEEVQENIGARILFSVLIWMMMSFASTIIGFLAVLQAIVLLTTGKKPNARIAGFGTDVGIWFAKATRYITADSEEKPWPWTELD</sequence>
<accession>A0A1G7GI81</accession>
<dbReference type="OrthoDB" id="7933712at2"/>
<name>A0A1G7GI81_9RHOB</name>